<evidence type="ECO:0008006" key="3">
    <source>
        <dbReference type="Google" id="ProtNLM"/>
    </source>
</evidence>
<dbReference type="InterPro" id="IPR024787">
    <property type="entry name" value="EcsC"/>
</dbReference>
<organism evidence="1 2">
    <name type="scientific">Sphaerotilus uruguayifluvii</name>
    <dbReference type="NCBI Taxonomy" id="2735897"/>
    <lineage>
        <taxon>Bacteria</taxon>
        <taxon>Pseudomonadati</taxon>
        <taxon>Pseudomonadota</taxon>
        <taxon>Betaproteobacteria</taxon>
        <taxon>Burkholderiales</taxon>
        <taxon>Sphaerotilaceae</taxon>
        <taxon>Sphaerotilus</taxon>
    </lineage>
</organism>
<sequence length="271" mass="28602">MIEPDHPDFEDLRTAVRLLEAPSLTVRIAHLAGTPLDALMRRLPSGARERIDALVHAALHKAADAALWSLDGRAAGAPSNRMHKALAAAAGAVGGAFGLGALAVELPVTTTLMLRSIADIARSEGFDPEDPETRRACLEVLAFGSPAERDDAAESGYYAARGFMAEATQTLARELSAIAARRAAGSTSGAAGSLMARVIEVVASRFGLVITEKVAAQAVPVLGGLAGATLNTLFTGFYQEMARGHFIVRRLERRHGADVVRAQYELLRAAR</sequence>
<keyword evidence="2" id="KW-1185">Reference proteome</keyword>
<dbReference type="PANTHER" id="PTHR41260">
    <property type="entry name" value="PROTEIN ECSC"/>
    <property type="match status" value="1"/>
</dbReference>
<dbReference type="EMBL" id="JABSNM010000002">
    <property type="protein sequence ID" value="NRT54760.1"/>
    <property type="molecule type" value="Genomic_DNA"/>
</dbReference>
<dbReference type="Pfam" id="PF12787">
    <property type="entry name" value="EcsC"/>
    <property type="match status" value="1"/>
</dbReference>
<accession>A0ABX2FYA3</accession>
<dbReference type="PANTHER" id="PTHR41260:SF1">
    <property type="entry name" value="PROTEIN ECSC"/>
    <property type="match status" value="1"/>
</dbReference>
<evidence type="ECO:0000313" key="1">
    <source>
        <dbReference type="EMBL" id="NRT54760.1"/>
    </source>
</evidence>
<name>A0ABX2FYA3_9BURK</name>
<dbReference type="Proteomes" id="UP001516061">
    <property type="component" value="Unassembled WGS sequence"/>
</dbReference>
<proteinExistence type="predicted"/>
<protein>
    <recommendedName>
        <fullName evidence="3">Peptidase</fullName>
    </recommendedName>
</protein>
<comment type="caution">
    <text evidence="1">The sequence shown here is derived from an EMBL/GenBank/DDBJ whole genome shotgun (WGS) entry which is preliminary data.</text>
</comment>
<gene>
    <name evidence="1" type="ORF">HNQ01_000470</name>
</gene>
<dbReference type="RefSeq" id="WP_173803726.1">
    <property type="nucleotide sequence ID" value="NZ_JABSNM010000002.1"/>
</dbReference>
<reference evidence="1 2" key="1">
    <citation type="submission" date="2020-05" db="EMBL/GenBank/DDBJ databases">
        <title>Genomic Encyclopedia of Type Strains, Phase IV (KMG-V): Genome sequencing to study the core and pangenomes of soil and plant-associated prokaryotes.</title>
        <authorList>
            <person name="Whitman W."/>
        </authorList>
    </citation>
    <scope>NUCLEOTIDE SEQUENCE [LARGE SCALE GENOMIC DNA]</scope>
    <source>
        <strain evidence="1 2">C29</strain>
    </source>
</reference>
<evidence type="ECO:0000313" key="2">
    <source>
        <dbReference type="Proteomes" id="UP001516061"/>
    </source>
</evidence>